<dbReference type="FunFam" id="2.60.40.4060:FF:000003">
    <property type="entry name" value="Ferric chelate reductase 1"/>
    <property type="match status" value="1"/>
</dbReference>
<dbReference type="InterPro" id="IPR002861">
    <property type="entry name" value="Reeler_dom"/>
</dbReference>
<dbReference type="PROSITE" id="PS51019">
    <property type="entry name" value="REELIN"/>
    <property type="match status" value="1"/>
</dbReference>
<reference evidence="7" key="1">
    <citation type="journal article" date="2015" name="Insect Biochem. Mol. Biol.">
        <title>An insight into the sialome of the horse fly, Tabanus bromius.</title>
        <authorList>
            <person name="Ribeiro J.M."/>
            <person name="Kazimirova M."/>
            <person name="Takac P."/>
            <person name="Andersen J.F."/>
            <person name="Francischetti I.M."/>
        </authorList>
    </citation>
    <scope>NUCLEOTIDE SEQUENCE</scope>
</reference>
<keyword evidence="4" id="KW-0391">Immunity</keyword>
<evidence type="ECO:0000313" key="7">
    <source>
        <dbReference type="EMBL" id="JAI15168.1"/>
    </source>
</evidence>
<feature type="non-terminal residue" evidence="7">
    <location>
        <position position="1"/>
    </location>
</feature>
<keyword evidence="2" id="KW-0929">Antimicrobial</keyword>
<dbReference type="CDD" id="cd08544">
    <property type="entry name" value="Reeler"/>
    <property type="match status" value="1"/>
</dbReference>
<accession>A0A0K8TLZ8</accession>
<proteinExistence type="evidence at transcript level"/>
<name>A0A0K8TLZ8_TABBR</name>
<dbReference type="AlphaFoldDB" id="A0A0K8TLZ8"/>
<dbReference type="InterPro" id="IPR051237">
    <property type="entry name" value="Ferric-chelate_Red/DefProt"/>
</dbReference>
<dbReference type="GO" id="GO:0016020">
    <property type="term" value="C:membrane"/>
    <property type="evidence" value="ECO:0007669"/>
    <property type="project" value="TreeGrafter"/>
</dbReference>
<evidence type="ECO:0000256" key="2">
    <source>
        <dbReference type="ARBA" id="ARBA00022529"/>
    </source>
</evidence>
<organism evidence="7">
    <name type="scientific">Tabanus bromius</name>
    <name type="common">Band-eyed brown horse fly</name>
    <dbReference type="NCBI Taxonomy" id="304241"/>
    <lineage>
        <taxon>Eukaryota</taxon>
        <taxon>Metazoa</taxon>
        <taxon>Ecdysozoa</taxon>
        <taxon>Arthropoda</taxon>
        <taxon>Hexapoda</taxon>
        <taxon>Insecta</taxon>
        <taxon>Pterygota</taxon>
        <taxon>Neoptera</taxon>
        <taxon>Endopterygota</taxon>
        <taxon>Diptera</taxon>
        <taxon>Brachycera</taxon>
        <taxon>Tabanomorpha</taxon>
        <taxon>Tabanoidea</taxon>
        <taxon>Tabanidae</taxon>
        <taxon>Tabanus</taxon>
    </lineage>
</organism>
<keyword evidence="5" id="KW-0044">Antibiotic</keyword>
<dbReference type="GO" id="GO:0045087">
    <property type="term" value="P:innate immune response"/>
    <property type="evidence" value="ECO:0007669"/>
    <property type="project" value="UniProtKB-KW"/>
</dbReference>
<dbReference type="EMBL" id="GDAI01002435">
    <property type="protein sequence ID" value="JAI15168.1"/>
    <property type="molecule type" value="mRNA"/>
</dbReference>
<evidence type="ECO:0000256" key="4">
    <source>
        <dbReference type="ARBA" id="ARBA00022859"/>
    </source>
</evidence>
<dbReference type="GO" id="GO:0042742">
    <property type="term" value="P:defense response to bacterium"/>
    <property type="evidence" value="ECO:0007669"/>
    <property type="project" value="UniProtKB-KW"/>
</dbReference>
<dbReference type="PANTHER" id="PTHR45828:SF33">
    <property type="entry name" value="DOMON DOMAIN-CONTAINING PROTEIN"/>
    <property type="match status" value="1"/>
</dbReference>
<evidence type="ECO:0000256" key="1">
    <source>
        <dbReference type="ARBA" id="ARBA00008501"/>
    </source>
</evidence>
<evidence type="ECO:0000256" key="3">
    <source>
        <dbReference type="ARBA" id="ARBA00022588"/>
    </source>
</evidence>
<keyword evidence="3" id="KW-0399">Innate immunity</keyword>
<dbReference type="PANTHER" id="PTHR45828">
    <property type="entry name" value="CYTOCHROME B561/FERRIC REDUCTASE TRANSMEMBRANE"/>
    <property type="match status" value="1"/>
</dbReference>
<dbReference type="Gene3D" id="2.60.40.4060">
    <property type="entry name" value="Reeler domain"/>
    <property type="match status" value="1"/>
</dbReference>
<evidence type="ECO:0000259" key="6">
    <source>
        <dbReference type="PROSITE" id="PS51019"/>
    </source>
</evidence>
<dbReference type="Pfam" id="PF02014">
    <property type="entry name" value="Reeler"/>
    <property type="match status" value="1"/>
</dbReference>
<comment type="similarity">
    <text evidence="1">Belongs to the insect defense protein family.</text>
</comment>
<feature type="domain" description="Reelin" evidence="6">
    <location>
        <begin position="1"/>
        <end position="151"/>
    </location>
</feature>
<protein>
    <submittedName>
        <fullName evidence="7">Putative reeler domain protein</fullName>
    </submittedName>
</protein>
<dbReference type="GO" id="GO:0042832">
    <property type="term" value="P:defense response to protozoan"/>
    <property type="evidence" value="ECO:0007669"/>
    <property type="project" value="UniProtKB-ARBA"/>
</dbReference>
<dbReference type="InterPro" id="IPR042307">
    <property type="entry name" value="Reeler_sf"/>
</dbReference>
<evidence type="ECO:0000256" key="5">
    <source>
        <dbReference type="ARBA" id="ARBA00023022"/>
    </source>
</evidence>
<sequence length="151" mass="16272">LYASPVFSYAAGAPKEACDDMQPGHGTQGEDAPYKIEASTYNVNPGDTLQVTIKGSLFKGFLVQARTNDEDRTAVGKFVIADDHPYAQVLHCSAKANAATHKKIYGDGVHSVTFGWKAPEDYSGTVTFTGTVVKSYSEFWGDINSDLVTIN</sequence>